<evidence type="ECO:0000313" key="2">
    <source>
        <dbReference type="Proteomes" id="UP000669060"/>
    </source>
</evidence>
<gene>
    <name evidence="1" type="ORF">JFY56_01960</name>
</gene>
<dbReference type="Proteomes" id="UP000669060">
    <property type="component" value="Unassembled WGS sequence"/>
</dbReference>
<dbReference type="GO" id="GO:0003677">
    <property type="term" value="F:DNA binding"/>
    <property type="evidence" value="ECO:0007669"/>
    <property type="project" value="UniProtKB-KW"/>
</dbReference>
<proteinExistence type="predicted"/>
<sequence length="63" mass="6804">MADINTWRVACQDAGDGSGDAIIELPSELLERLGWVVGDELILERVESVLSLKLKPLPSEPTG</sequence>
<keyword evidence="2" id="KW-1185">Reference proteome</keyword>
<protein>
    <submittedName>
        <fullName evidence="1">AbrB/MazE/SpoVT family DNA-binding domain-containing protein</fullName>
    </submittedName>
</protein>
<dbReference type="EMBL" id="JAELYA010000001">
    <property type="protein sequence ID" value="MBO3273987.1"/>
    <property type="molecule type" value="Genomic_DNA"/>
</dbReference>
<name>A0ABS3TK01_9PSED</name>
<evidence type="ECO:0000313" key="1">
    <source>
        <dbReference type="EMBL" id="MBO3273987.1"/>
    </source>
</evidence>
<dbReference type="RefSeq" id="WP_208311804.1">
    <property type="nucleotide sequence ID" value="NZ_JAELYA010000001.1"/>
</dbReference>
<reference evidence="1 2" key="1">
    <citation type="submission" date="2020-12" db="EMBL/GenBank/DDBJ databases">
        <title>Pseudomonas schmalbachii sp. nov. isolated from millipede gut.</title>
        <authorList>
            <person name="Shelomi M."/>
        </authorList>
    </citation>
    <scope>NUCLEOTIDE SEQUENCE [LARGE SCALE GENOMIC DNA]</scope>
    <source>
        <strain evidence="1 2">Milli4</strain>
    </source>
</reference>
<comment type="caution">
    <text evidence="1">The sequence shown here is derived from an EMBL/GenBank/DDBJ whole genome shotgun (WGS) entry which is preliminary data.</text>
</comment>
<keyword evidence="1" id="KW-0238">DNA-binding</keyword>
<organism evidence="1 2">
    <name type="scientific">Pseudomonas schmalbachii</name>
    <dbReference type="NCBI Taxonomy" id="2816993"/>
    <lineage>
        <taxon>Bacteria</taxon>
        <taxon>Pseudomonadati</taxon>
        <taxon>Pseudomonadota</taxon>
        <taxon>Gammaproteobacteria</taxon>
        <taxon>Pseudomonadales</taxon>
        <taxon>Pseudomonadaceae</taxon>
        <taxon>Pseudomonas</taxon>
    </lineage>
</organism>
<accession>A0ABS3TK01</accession>